<protein>
    <submittedName>
        <fullName evidence="2">Integrase</fullName>
    </submittedName>
</protein>
<dbReference type="Gene3D" id="1.10.443.10">
    <property type="entry name" value="Intergrase catalytic core"/>
    <property type="match status" value="1"/>
</dbReference>
<organism evidence="2 3">
    <name type="scientific">Methylobacterium radiotolerans</name>
    <dbReference type="NCBI Taxonomy" id="31998"/>
    <lineage>
        <taxon>Bacteria</taxon>
        <taxon>Pseudomonadati</taxon>
        <taxon>Pseudomonadota</taxon>
        <taxon>Alphaproteobacteria</taxon>
        <taxon>Hyphomicrobiales</taxon>
        <taxon>Methylobacteriaceae</taxon>
        <taxon>Methylobacterium</taxon>
    </lineage>
</organism>
<evidence type="ECO:0000313" key="2">
    <source>
        <dbReference type="EMBL" id="MEE7456432.1"/>
    </source>
</evidence>
<reference evidence="2 3" key="1">
    <citation type="journal article" date="2012" name="Genet. Mol. Biol.">
        <title>Analysis of 16S rRNA and mxaF genes revealing insights into Methylobacterium niche-specific plant association.</title>
        <authorList>
            <person name="Dourado M.N."/>
            <person name="Andreote F.D."/>
            <person name="Dini-Andreote F."/>
            <person name="Conti R."/>
            <person name="Araujo J.M."/>
            <person name="Araujo W.L."/>
        </authorList>
    </citation>
    <scope>NUCLEOTIDE SEQUENCE [LARGE SCALE GENOMIC DNA]</scope>
    <source>
        <strain evidence="2 3">SR1.6/4</strain>
    </source>
</reference>
<dbReference type="InterPro" id="IPR011010">
    <property type="entry name" value="DNA_brk_join_enz"/>
</dbReference>
<gene>
    <name evidence="2" type="ORF">MRSR164_06410</name>
</gene>
<keyword evidence="1" id="KW-0233">DNA recombination</keyword>
<dbReference type="SUPFAM" id="SSF56349">
    <property type="entry name" value="DNA breaking-rejoining enzymes"/>
    <property type="match status" value="1"/>
</dbReference>
<dbReference type="Proteomes" id="UP001349262">
    <property type="component" value="Unassembled WGS sequence"/>
</dbReference>
<evidence type="ECO:0000313" key="3">
    <source>
        <dbReference type="Proteomes" id="UP001349262"/>
    </source>
</evidence>
<name>A0ABU7T793_9HYPH</name>
<comment type="caution">
    <text evidence="2">The sequence shown here is derived from an EMBL/GenBank/DDBJ whole genome shotgun (WGS) entry which is preliminary data.</text>
</comment>
<sequence length="408" mass="45022">MMPSELNAPGLKRRKRKNGPDVGYWVARADLVKAGYRPETVRLPYSLDDPTQHTLITATCMRLQAEMLEWSSGRGREKNRFDGTIRGLSRRYQVDEASPFRRLKYTTREKDVHVLRMIEKAFGDRALDALKLEDFWRWYNAAKRPKSPGGPERVRRAWGIMKKLREMVSYGVSAELAGCARVKAILTEVRFPQPARRRVTLDLAHVEALISKATEMGRLSLALATALQFDTALRQKDVIGEWEPIPAGHAATGIVLNGHRWVGGLTWADVVLDGITRKVTSKTGAIAAHDLTLCPHVQSVASQIPPERRVGPLIVDEKAGRPYAGDAFGREWRVVARAAGIPDAVWNMDARAGAITEAEDAGADLDDARAAAAHTQASTTARYSRGAVGKSRKVATLRIAHRGVKNGA</sequence>
<proteinExistence type="predicted"/>
<evidence type="ECO:0000256" key="1">
    <source>
        <dbReference type="ARBA" id="ARBA00023172"/>
    </source>
</evidence>
<keyword evidence="3" id="KW-1185">Reference proteome</keyword>
<dbReference type="InterPro" id="IPR013762">
    <property type="entry name" value="Integrase-like_cat_sf"/>
</dbReference>
<accession>A0ABU7T793</accession>
<dbReference type="EMBL" id="MLBY01000003">
    <property type="protein sequence ID" value="MEE7456432.1"/>
    <property type="molecule type" value="Genomic_DNA"/>
</dbReference>